<dbReference type="Pfam" id="PF20680">
    <property type="entry name" value="DUF6817"/>
    <property type="match status" value="1"/>
</dbReference>
<dbReference type="EMBL" id="JH767166">
    <property type="protein sequence ID" value="EQC31964.1"/>
    <property type="molecule type" value="Genomic_DNA"/>
</dbReference>
<dbReference type="InterPro" id="IPR049202">
    <property type="entry name" value="DUF6817"/>
</dbReference>
<dbReference type="VEuPathDB" id="FungiDB:SDRG_10478"/>
<feature type="domain" description="DUF6817" evidence="1">
    <location>
        <begin position="37"/>
        <end position="122"/>
    </location>
</feature>
<dbReference type="RefSeq" id="XP_008614692.1">
    <property type="nucleotide sequence ID" value="XM_008616470.1"/>
</dbReference>
<evidence type="ECO:0000259" key="1">
    <source>
        <dbReference type="Pfam" id="PF20680"/>
    </source>
</evidence>
<dbReference type="STRING" id="1156394.T0Q2D0"/>
<proteinExistence type="predicted"/>
<gene>
    <name evidence="2" type="ORF">SDRG_10478</name>
</gene>
<dbReference type="InParanoid" id="T0Q2D0"/>
<reference evidence="2 3" key="1">
    <citation type="submission" date="2012-04" db="EMBL/GenBank/DDBJ databases">
        <title>The Genome Sequence of Saprolegnia declina VS20.</title>
        <authorList>
            <consortium name="The Broad Institute Genome Sequencing Platform"/>
            <person name="Russ C."/>
            <person name="Nusbaum C."/>
            <person name="Tyler B."/>
            <person name="van West P."/>
            <person name="Dieguez-Uribeondo J."/>
            <person name="de Bruijn I."/>
            <person name="Tripathy S."/>
            <person name="Jiang R."/>
            <person name="Young S.K."/>
            <person name="Zeng Q."/>
            <person name="Gargeya S."/>
            <person name="Fitzgerald M."/>
            <person name="Haas B."/>
            <person name="Abouelleil A."/>
            <person name="Alvarado L."/>
            <person name="Arachchi H.M."/>
            <person name="Berlin A."/>
            <person name="Chapman S.B."/>
            <person name="Goldberg J."/>
            <person name="Griggs A."/>
            <person name="Gujja S."/>
            <person name="Hansen M."/>
            <person name="Howarth C."/>
            <person name="Imamovic A."/>
            <person name="Larimer J."/>
            <person name="McCowen C."/>
            <person name="Montmayeur A."/>
            <person name="Murphy C."/>
            <person name="Neiman D."/>
            <person name="Pearson M."/>
            <person name="Priest M."/>
            <person name="Roberts A."/>
            <person name="Saif S."/>
            <person name="Shea T."/>
            <person name="Sisk P."/>
            <person name="Sykes S."/>
            <person name="Wortman J."/>
            <person name="Nusbaum C."/>
            <person name="Birren B."/>
        </authorList>
    </citation>
    <scope>NUCLEOTIDE SEQUENCE [LARGE SCALE GENOMIC DNA]</scope>
    <source>
        <strain evidence="2 3">VS20</strain>
    </source>
</reference>
<evidence type="ECO:0000313" key="3">
    <source>
        <dbReference type="Proteomes" id="UP000030762"/>
    </source>
</evidence>
<name>T0Q2D0_SAPDV</name>
<dbReference type="AlphaFoldDB" id="T0Q2D0"/>
<keyword evidence="3" id="KW-1185">Reference proteome</keyword>
<dbReference type="PANTHER" id="PTHR37391:SF2">
    <property type="entry name" value="E3 UBIQUITIN-PROTEIN LIGASE"/>
    <property type="match status" value="1"/>
</dbReference>
<dbReference type="GeneID" id="19951205"/>
<sequence>MRPTNVLARAAVDVWKATLAPQRVAAWQAHDASLHRFLRASIPEALEHTGEAAFDEHLVGVQTVLRVFGADDDVCDAGLFHSIYGTEGFQGYKLPMAKRPEIRRLLGPRAERLVWMFCVLDRAAFDKTLFASSTPTALVARPELGRFDIPLASTAEYHDLMELVLADWMDQVEGAAARANPLFERWESTSRLCAGPGARRSKTLCAAFTSESRRRRATWCKP</sequence>
<dbReference type="PANTHER" id="PTHR37391">
    <property type="entry name" value="E3 UBIQUITIN-PROTEIN LIGASE"/>
    <property type="match status" value="1"/>
</dbReference>
<dbReference type="OrthoDB" id="2306007at2759"/>
<organism evidence="2 3">
    <name type="scientific">Saprolegnia diclina (strain VS20)</name>
    <dbReference type="NCBI Taxonomy" id="1156394"/>
    <lineage>
        <taxon>Eukaryota</taxon>
        <taxon>Sar</taxon>
        <taxon>Stramenopiles</taxon>
        <taxon>Oomycota</taxon>
        <taxon>Saprolegniomycetes</taxon>
        <taxon>Saprolegniales</taxon>
        <taxon>Saprolegniaceae</taxon>
        <taxon>Saprolegnia</taxon>
    </lineage>
</organism>
<evidence type="ECO:0000313" key="2">
    <source>
        <dbReference type="EMBL" id="EQC31964.1"/>
    </source>
</evidence>
<accession>T0Q2D0</accession>
<dbReference type="Proteomes" id="UP000030762">
    <property type="component" value="Unassembled WGS sequence"/>
</dbReference>
<protein>
    <recommendedName>
        <fullName evidence="1">DUF6817 domain-containing protein</fullName>
    </recommendedName>
</protein>